<dbReference type="InterPro" id="IPR016047">
    <property type="entry name" value="M23ase_b-sheet_dom"/>
</dbReference>
<name>A0ABU1JZY4_9PROT</name>
<dbReference type="SUPFAM" id="SSF53383">
    <property type="entry name" value="PLP-dependent transferases"/>
    <property type="match status" value="1"/>
</dbReference>
<dbReference type="PANTHER" id="PTHR45688:SF13">
    <property type="entry name" value="ALANINE--GLYOXYLATE AMINOTRANSFERASE 2-LIKE"/>
    <property type="match status" value="1"/>
</dbReference>
<comment type="caution">
    <text evidence="6">The sequence shown here is derived from an EMBL/GenBank/DDBJ whole genome shotgun (WGS) entry which is preliminary data.</text>
</comment>
<sequence length="1013" mass="108831">MSDPALDLRRPFGPAEAESLFRTAWGIDARAQALAGELDQNFLMTAADGGRHVLKLYHAGADAAVLDFQDGGLLHLADRDPSLPAPRPVPAQDGRLTVPVAMADGSTRLARVLDWLPGRLMGESRPYGPALLRSLGAYLGRLDRALADFSHPAQDRPLRWAITAAPQARELLPHVADPARRAKAERILDRYDERVVPLLPGLRRQVVHHDANDWNVVVGPDGLCAGVIDFGDAVANPLVAELAVACAYAMMGQDRPVEAVLPLVAGYHAANPLTADELSVLLDLIRARLAQSVCMSSWQHARDPGNDYLLISQKDAWALIDQLDTVNDAFAAYKLRAAAGLPAHPASRRVLAWLAANADRIGPICRHDLTVAENVVVLDWTQGSADLTSLDGLDSVDAKTEVVLARIARAGAQVGIGRYAEPRGVYQTDAFKTDTGERRTIHLGIDVFLPADEPFLAPLPGRVHLVTNNAQPGDYGPLVILEHETGDGDVFYTLYGHLADKTLTHLKAGDRVETGDVIGWNGAPPTNGDWVPHLHFQFLLDLMGRGADIEGVGRRSDMDVWESVSPDPNAILGIPAEVSVRLPRGHEALLEQRRLHLGRSLSVSYAEPLKIVAGEGQYLIDETGTAYLDMVNNVAHVGHCHPRVVAAGQGQMAALNTNTRYLHDNIVDFARRLTATLPDSLSVCVFVNSGSEANDLALRMARAATGRTDTVAVDVAYHGNLNSLVAISPYKFDGPGGKGRPEGTWVAEMPDGYRGRLKYGEPELGARYAEDVARQFAAAAKAGRGVAAFIAESILSCGGQIVLPDGYLKAAYAHARAAGALCIADEVQVGFGRVGSHMWAFETQGVTPDIVTMGKPIGNGHPIGAVVTTPEIAAAFANGMEYFNTFGGNPVSSAIGIAVLDVIRDERLQAKARRVGERMLAGMRALQAKHPLIGDVRGLGQFTGFELVRDRATLEPAKAEAKQLVEGMKRRRILLSIDGPLYNVIKIKPPMAFGEADCDRFLAALDEVLAEIG</sequence>
<evidence type="ECO:0000256" key="1">
    <source>
        <dbReference type="ARBA" id="ARBA00001933"/>
    </source>
</evidence>
<evidence type="ECO:0000313" key="6">
    <source>
        <dbReference type="EMBL" id="MDR6294190.1"/>
    </source>
</evidence>
<keyword evidence="7" id="KW-1185">Reference proteome</keyword>
<comment type="cofactor">
    <cofactor evidence="1">
        <name>pyridoxal 5'-phosphate</name>
        <dbReference type="ChEBI" id="CHEBI:597326"/>
    </cofactor>
</comment>
<dbReference type="Gene3D" id="3.90.1150.10">
    <property type="entry name" value="Aspartate Aminotransferase, domain 1"/>
    <property type="match status" value="1"/>
</dbReference>
<dbReference type="CDD" id="cd12797">
    <property type="entry name" value="M23_peptidase"/>
    <property type="match status" value="1"/>
</dbReference>
<dbReference type="InterPro" id="IPR002575">
    <property type="entry name" value="Aminoglycoside_PTrfase"/>
</dbReference>
<keyword evidence="3" id="KW-0663">Pyridoxal phosphate</keyword>
<dbReference type="RefSeq" id="WP_309801617.1">
    <property type="nucleotide sequence ID" value="NZ_JAVDPW010000016.1"/>
</dbReference>
<dbReference type="SUPFAM" id="SSF56112">
    <property type="entry name" value="Protein kinase-like (PK-like)"/>
    <property type="match status" value="1"/>
</dbReference>
<reference evidence="6 7" key="1">
    <citation type="submission" date="2023-07" db="EMBL/GenBank/DDBJ databases">
        <title>Sorghum-associated microbial communities from plants grown in Nebraska, USA.</title>
        <authorList>
            <person name="Schachtman D."/>
        </authorList>
    </citation>
    <scope>NUCLEOTIDE SEQUENCE [LARGE SCALE GENOMIC DNA]</scope>
    <source>
        <strain evidence="6 7">584</strain>
    </source>
</reference>
<organism evidence="6 7">
    <name type="scientific">Inquilinus ginsengisoli</name>
    <dbReference type="NCBI Taxonomy" id="363840"/>
    <lineage>
        <taxon>Bacteria</taxon>
        <taxon>Pseudomonadati</taxon>
        <taxon>Pseudomonadota</taxon>
        <taxon>Alphaproteobacteria</taxon>
        <taxon>Rhodospirillales</taxon>
        <taxon>Rhodospirillaceae</taxon>
        <taxon>Inquilinus</taxon>
    </lineage>
</organism>
<dbReference type="CDD" id="cd00610">
    <property type="entry name" value="OAT_like"/>
    <property type="match status" value="1"/>
</dbReference>
<dbReference type="InterPro" id="IPR015422">
    <property type="entry name" value="PyrdxlP-dep_Trfase_small"/>
</dbReference>
<dbReference type="SUPFAM" id="SSF51261">
    <property type="entry name" value="Duplicated hybrid motif"/>
    <property type="match status" value="1"/>
</dbReference>
<evidence type="ECO:0000256" key="3">
    <source>
        <dbReference type="ARBA" id="ARBA00022898"/>
    </source>
</evidence>
<dbReference type="Proteomes" id="UP001262410">
    <property type="component" value="Unassembled WGS sequence"/>
</dbReference>
<dbReference type="InterPro" id="IPR015424">
    <property type="entry name" value="PyrdxlP-dep_Trfase"/>
</dbReference>
<accession>A0ABU1JZY4</accession>
<evidence type="ECO:0000259" key="5">
    <source>
        <dbReference type="Pfam" id="PF01636"/>
    </source>
</evidence>
<dbReference type="PROSITE" id="PS00600">
    <property type="entry name" value="AA_TRANSFER_CLASS_3"/>
    <property type="match status" value="1"/>
</dbReference>
<dbReference type="InterPro" id="IPR005814">
    <property type="entry name" value="Aminotrans_3"/>
</dbReference>
<dbReference type="InterPro" id="IPR015421">
    <property type="entry name" value="PyrdxlP-dep_Trfase_major"/>
</dbReference>
<dbReference type="NCBIfam" id="NF004799">
    <property type="entry name" value="PRK06148.1"/>
    <property type="match status" value="1"/>
</dbReference>
<feature type="domain" description="Aminoglycoside phosphotransferase" evidence="5">
    <location>
        <begin position="35"/>
        <end position="270"/>
    </location>
</feature>
<dbReference type="Pfam" id="PF00202">
    <property type="entry name" value="Aminotran_3"/>
    <property type="match status" value="1"/>
</dbReference>
<dbReference type="InterPro" id="IPR011055">
    <property type="entry name" value="Dup_hybrid_motif"/>
</dbReference>
<feature type="domain" description="M23ase beta-sheet core" evidence="4">
    <location>
        <begin position="441"/>
        <end position="538"/>
    </location>
</feature>
<dbReference type="InterPro" id="IPR049704">
    <property type="entry name" value="Aminotrans_3_PPA_site"/>
</dbReference>
<dbReference type="Gene3D" id="2.70.70.10">
    <property type="entry name" value="Glucose Permease (Domain IIA)"/>
    <property type="match status" value="1"/>
</dbReference>
<dbReference type="Pfam" id="PF01551">
    <property type="entry name" value="Peptidase_M23"/>
    <property type="match status" value="1"/>
</dbReference>
<dbReference type="PANTHER" id="PTHR45688">
    <property type="match status" value="1"/>
</dbReference>
<evidence type="ECO:0000313" key="7">
    <source>
        <dbReference type="Proteomes" id="UP001262410"/>
    </source>
</evidence>
<evidence type="ECO:0000256" key="2">
    <source>
        <dbReference type="ARBA" id="ARBA00008954"/>
    </source>
</evidence>
<dbReference type="Gene3D" id="3.40.640.10">
    <property type="entry name" value="Type I PLP-dependent aspartate aminotransferase-like (Major domain)"/>
    <property type="match status" value="1"/>
</dbReference>
<dbReference type="InterPro" id="IPR011009">
    <property type="entry name" value="Kinase-like_dom_sf"/>
</dbReference>
<evidence type="ECO:0000259" key="4">
    <source>
        <dbReference type="Pfam" id="PF01551"/>
    </source>
</evidence>
<dbReference type="Pfam" id="PF01636">
    <property type="entry name" value="APH"/>
    <property type="match status" value="1"/>
</dbReference>
<gene>
    <name evidence="6" type="ORF">E9232_006744</name>
</gene>
<dbReference type="Gene3D" id="3.90.1200.10">
    <property type="match status" value="1"/>
</dbReference>
<comment type="similarity">
    <text evidence="2">Belongs to the class-III pyridoxal-phosphate-dependent aminotransferase family.</text>
</comment>
<protein>
    <submittedName>
        <fullName evidence="6">4-aminobutyrate aminotransferase-like enzyme/Ser/Thr protein kinase RdoA (MazF antagonist)</fullName>
    </submittedName>
</protein>
<dbReference type="EMBL" id="JAVDPW010000016">
    <property type="protein sequence ID" value="MDR6294190.1"/>
    <property type="molecule type" value="Genomic_DNA"/>
</dbReference>
<proteinExistence type="inferred from homology"/>